<evidence type="ECO:0000313" key="7">
    <source>
        <dbReference type="EMBL" id="UYG96513.1"/>
    </source>
</evidence>
<feature type="transmembrane region" description="Helical" evidence="6">
    <location>
        <begin position="241"/>
        <end position="263"/>
    </location>
</feature>
<dbReference type="InterPro" id="IPR014227">
    <property type="entry name" value="YtvI-like"/>
</dbReference>
<keyword evidence="3 6" id="KW-0812">Transmembrane</keyword>
<evidence type="ECO:0000256" key="2">
    <source>
        <dbReference type="ARBA" id="ARBA00009773"/>
    </source>
</evidence>
<accession>A0AA46PEC5</accession>
<feature type="transmembrane region" description="Helical" evidence="6">
    <location>
        <begin position="159"/>
        <end position="178"/>
    </location>
</feature>
<dbReference type="EMBL" id="CP107027">
    <property type="protein sequence ID" value="UYG96513.1"/>
    <property type="molecule type" value="Genomic_DNA"/>
</dbReference>
<dbReference type="PANTHER" id="PTHR21716:SF68">
    <property type="entry name" value="TRANSPORT PROTEIN YTVI-RELATED"/>
    <property type="match status" value="1"/>
</dbReference>
<keyword evidence="4 6" id="KW-1133">Transmembrane helix</keyword>
<keyword evidence="5 6" id="KW-0472">Membrane</keyword>
<protein>
    <submittedName>
        <fullName evidence="7">Sporulation integral membrane protein YtvI</fullName>
    </submittedName>
</protein>
<dbReference type="NCBIfam" id="TIGR02872">
    <property type="entry name" value="spore_ytvI"/>
    <property type="match status" value="1"/>
</dbReference>
<dbReference type="AlphaFoldDB" id="A0AA46PEC5"/>
<sequence>MSAIFTKRFLLILIAVILITVLFYFILPVSVPLVIAFITALILEPAVKLLQIKIKISRRISVLITFLGFVLFIGLSGYFITTKVITEAIKLVENAPMYINEITKAWLRAEADFSNAAKDLPKDLVNEISIQIQSFLNKTKDDLVAYVDIDSLKALLTNIPNYLVSFIVYLIALFLFLIDLPRLRKGLYNHLTEKTADKVKFMTSRLSYVGFGFFKAQFLVSVIIFIVSLIGLLFINPEMALIMSIIIWVIDFIPIIGSIVIVGPWAMFHLLTGDVAMGTQLAILAAVLLIIRRTVEPKVMGTHIGLSPLATLIAMYLGLKLIGILGFIIGPLLVIAFNSAKEAGLIKMNFKI</sequence>
<comment type="subcellular location">
    <subcellularLocation>
        <location evidence="1">Membrane</location>
        <topology evidence="1">Multi-pass membrane protein</topology>
    </subcellularLocation>
</comment>
<feature type="transmembrane region" description="Helical" evidence="6">
    <location>
        <begin position="33"/>
        <end position="50"/>
    </location>
</feature>
<dbReference type="GO" id="GO:0016020">
    <property type="term" value="C:membrane"/>
    <property type="evidence" value="ECO:0007669"/>
    <property type="project" value="UniProtKB-SubCell"/>
</dbReference>
<reference evidence="7" key="1">
    <citation type="submission" date="2022-10" db="EMBL/GenBank/DDBJ databases">
        <title>Mechanism of multi-heavy metal repair in Cytobacillus Firmus M7.</title>
        <authorList>
            <person name="Li X."/>
            <person name="Yu C."/>
        </authorList>
    </citation>
    <scope>NUCLEOTIDE SEQUENCE</scope>
    <source>
        <strain evidence="7">M7</strain>
    </source>
</reference>
<feature type="transmembrane region" description="Helical" evidence="6">
    <location>
        <begin position="313"/>
        <end position="337"/>
    </location>
</feature>
<organism evidence="7 8">
    <name type="scientific">Cytobacillus firmus</name>
    <name type="common">Bacillus firmus</name>
    <dbReference type="NCBI Taxonomy" id="1399"/>
    <lineage>
        <taxon>Bacteria</taxon>
        <taxon>Bacillati</taxon>
        <taxon>Bacillota</taxon>
        <taxon>Bacilli</taxon>
        <taxon>Bacillales</taxon>
        <taxon>Bacillaceae</taxon>
        <taxon>Cytobacillus</taxon>
    </lineage>
</organism>
<dbReference type="GO" id="GO:0055085">
    <property type="term" value="P:transmembrane transport"/>
    <property type="evidence" value="ECO:0007669"/>
    <property type="project" value="TreeGrafter"/>
</dbReference>
<evidence type="ECO:0000256" key="4">
    <source>
        <dbReference type="ARBA" id="ARBA00022989"/>
    </source>
</evidence>
<evidence type="ECO:0000256" key="1">
    <source>
        <dbReference type="ARBA" id="ARBA00004141"/>
    </source>
</evidence>
<dbReference type="InterPro" id="IPR002549">
    <property type="entry name" value="AI-2E-like"/>
</dbReference>
<name>A0AA46PEC5_CYTFI</name>
<evidence type="ECO:0000313" key="8">
    <source>
        <dbReference type="Proteomes" id="UP001163104"/>
    </source>
</evidence>
<dbReference type="RefSeq" id="WP_163143017.1">
    <property type="nucleotide sequence ID" value="NZ_CP085255.1"/>
</dbReference>
<feature type="transmembrane region" description="Helical" evidence="6">
    <location>
        <begin position="9"/>
        <end position="27"/>
    </location>
</feature>
<evidence type="ECO:0000256" key="6">
    <source>
        <dbReference type="SAM" id="Phobius"/>
    </source>
</evidence>
<evidence type="ECO:0000256" key="3">
    <source>
        <dbReference type="ARBA" id="ARBA00022692"/>
    </source>
</evidence>
<evidence type="ECO:0000256" key="5">
    <source>
        <dbReference type="ARBA" id="ARBA00023136"/>
    </source>
</evidence>
<dbReference type="PANTHER" id="PTHR21716">
    <property type="entry name" value="TRANSMEMBRANE PROTEIN"/>
    <property type="match status" value="1"/>
</dbReference>
<gene>
    <name evidence="7" type="primary">ytvI</name>
    <name evidence="7" type="ORF">OD459_05640</name>
</gene>
<feature type="transmembrane region" description="Helical" evidence="6">
    <location>
        <begin position="208"/>
        <end position="235"/>
    </location>
</feature>
<dbReference type="Proteomes" id="UP001163104">
    <property type="component" value="Chromosome"/>
</dbReference>
<feature type="transmembrane region" description="Helical" evidence="6">
    <location>
        <begin position="62"/>
        <end position="81"/>
    </location>
</feature>
<proteinExistence type="inferred from homology"/>
<feature type="transmembrane region" description="Helical" evidence="6">
    <location>
        <begin position="275"/>
        <end position="293"/>
    </location>
</feature>
<dbReference type="Pfam" id="PF01594">
    <property type="entry name" value="AI-2E_transport"/>
    <property type="match status" value="1"/>
</dbReference>
<comment type="similarity">
    <text evidence="2">Belongs to the autoinducer-2 exporter (AI-2E) (TC 2.A.86) family.</text>
</comment>